<evidence type="ECO:0000313" key="1">
    <source>
        <dbReference type="EMBL" id="KAJ7415373.1"/>
    </source>
</evidence>
<evidence type="ECO:0000313" key="2">
    <source>
        <dbReference type="Proteomes" id="UP001145742"/>
    </source>
</evidence>
<dbReference type="Proteomes" id="UP001145742">
    <property type="component" value="Unassembled WGS sequence"/>
</dbReference>
<name>A0ABQ9DAU6_9PASS</name>
<gene>
    <name evidence="1" type="ORF">WISP_78595</name>
</gene>
<dbReference type="EMBL" id="WHWB01033954">
    <property type="protein sequence ID" value="KAJ7415373.1"/>
    <property type="molecule type" value="Genomic_DNA"/>
</dbReference>
<organism evidence="1 2">
    <name type="scientific">Willisornis vidua</name>
    <name type="common">Xingu scale-backed antbird</name>
    <dbReference type="NCBI Taxonomy" id="1566151"/>
    <lineage>
        <taxon>Eukaryota</taxon>
        <taxon>Metazoa</taxon>
        <taxon>Chordata</taxon>
        <taxon>Craniata</taxon>
        <taxon>Vertebrata</taxon>
        <taxon>Euteleostomi</taxon>
        <taxon>Archelosauria</taxon>
        <taxon>Archosauria</taxon>
        <taxon>Dinosauria</taxon>
        <taxon>Saurischia</taxon>
        <taxon>Theropoda</taxon>
        <taxon>Coelurosauria</taxon>
        <taxon>Aves</taxon>
        <taxon>Neognathae</taxon>
        <taxon>Neoaves</taxon>
        <taxon>Telluraves</taxon>
        <taxon>Australaves</taxon>
        <taxon>Passeriformes</taxon>
        <taxon>Thamnophilidae</taxon>
        <taxon>Willisornis</taxon>
    </lineage>
</organism>
<sequence>MEAPMLEQFVKNCTPWEELTLEEFVGSVSYGRGPLSGAGEECEESCPEEEGVAKTVCDEQIAAPVSCPHTLLGWRRERNQEKLSLGRRECWQESFKICRYFFLA</sequence>
<accession>A0ABQ9DAU6</accession>
<comment type="caution">
    <text evidence="1">The sequence shown here is derived from an EMBL/GenBank/DDBJ whole genome shotgun (WGS) entry which is preliminary data.</text>
</comment>
<protein>
    <submittedName>
        <fullName evidence="1">Uncharacterized protein</fullName>
    </submittedName>
</protein>
<proteinExistence type="predicted"/>
<keyword evidence="2" id="KW-1185">Reference proteome</keyword>
<reference evidence="1" key="1">
    <citation type="submission" date="2019-10" db="EMBL/GenBank/DDBJ databases">
        <authorList>
            <person name="Soares A.E.R."/>
            <person name="Aleixo A."/>
            <person name="Schneider P."/>
            <person name="Miyaki C.Y."/>
            <person name="Schneider M.P."/>
            <person name="Mello C."/>
            <person name="Vasconcelos A.T.R."/>
        </authorList>
    </citation>
    <scope>NUCLEOTIDE SEQUENCE</scope>
    <source>
        <tissue evidence="1">Muscle</tissue>
    </source>
</reference>